<evidence type="ECO:0000256" key="1">
    <source>
        <dbReference type="ARBA" id="ARBA00004141"/>
    </source>
</evidence>
<evidence type="ECO:0000256" key="4">
    <source>
        <dbReference type="PIRNR" id="PIRNR005690"/>
    </source>
</evidence>
<evidence type="ECO:0000256" key="3">
    <source>
        <dbReference type="ARBA" id="ARBA00023136"/>
    </source>
</evidence>
<dbReference type="Proteomes" id="UP000676917">
    <property type="component" value="Unassembled WGS sequence"/>
</dbReference>
<dbReference type="PIRSF" id="PIRSF005690">
    <property type="entry name" value="GerBA"/>
    <property type="match status" value="1"/>
</dbReference>
<keyword evidence="3 4" id="KW-0472">Membrane</keyword>
<comment type="subcellular location">
    <subcellularLocation>
        <location evidence="4">Cell membrane</location>
    </subcellularLocation>
    <subcellularLocation>
        <location evidence="1">Membrane</location>
        <topology evidence="1">Multi-pass membrane protein</topology>
    </subcellularLocation>
</comment>
<evidence type="ECO:0000256" key="2">
    <source>
        <dbReference type="ARBA" id="ARBA00005278"/>
    </source>
</evidence>
<dbReference type="PANTHER" id="PTHR22550:SF5">
    <property type="entry name" value="LEUCINE ZIPPER PROTEIN 4"/>
    <property type="match status" value="1"/>
</dbReference>
<dbReference type="GO" id="GO:0009847">
    <property type="term" value="P:spore germination"/>
    <property type="evidence" value="ECO:0007669"/>
    <property type="project" value="UniProtKB-UniRule"/>
</dbReference>
<dbReference type="AlphaFoldDB" id="A0A919X4K0"/>
<dbReference type="EMBL" id="BORP01000001">
    <property type="protein sequence ID" value="GIO25757.1"/>
    <property type="molecule type" value="Genomic_DNA"/>
</dbReference>
<organism evidence="7 8">
    <name type="scientific">Ornithinibacillus bavariensis</name>
    <dbReference type="NCBI Taxonomy" id="545502"/>
    <lineage>
        <taxon>Bacteria</taxon>
        <taxon>Bacillati</taxon>
        <taxon>Bacillota</taxon>
        <taxon>Bacilli</taxon>
        <taxon>Bacillales</taxon>
        <taxon>Bacillaceae</taxon>
        <taxon>Ornithinibacillus</taxon>
    </lineage>
</organism>
<feature type="transmembrane region" description="Helical" evidence="6">
    <location>
        <begin position="330"/>
        <end position="352"/>
    </location>
</feature>
<comment type="caution">
    <text evidence="7">The sequence shown here is derived from an EMBL/GenBank/DDBJ whole genome shotgun (WGS) entry which is preliminary data.</text>
</comment>
<feature type="transmembrane region" description="Helical" evidence="6">
    <location>
        <begin position="457"/>
        <end position="481"/>
    </location>
</feature>
<dbReference type="RefSeq" id="WP_244853287.1">
    <property type="nucleotide sequence ID" value="NZ_BORP01000001.1"/>
</dbReference>
<name>A0A919X4K0_9BACI</name>
<feature type="region of interest" description="Disordered" evidence="5">
    <location>
        <begin position="524"/>
        <end position="543"/>
    </location>
</feature>
<evidence type="ECO:0000313" key="8">
    <source>
        <dbReference type="Proteomes" id="UP000676917"/>
    </source>
</evidence>
<dbReference type="GO" id="GO:0005886">
    <property type="term" value="C:plasma membrane"/>
    <property type="evidence" value="ECO:0007669"/>
    <property type="project" value="UniProtKB-SubCell"/>
</dbReference>
<gene>
    <name evidence="7" type="ORF">J43TS3_03680</name>
</gene>
<proteinExistence type="inferred from homology"/>
<feature type="region of interest" description="Disordered" evidence="5">
    <location>
        <begin position="1"/>
        <end position="55"/>
    </location>
</feature>
<evidence type="ECO:0000256" key="5">
    <source>
        <dbReference type="SAM" id="MobiDB-lite"/>
    </source>
</evidence>
<dbReference type="Pfam" id="PF03323">
    <property type="entry name" value="GerA"/>
    <property type="match status" value="1"/>
</dbReference>
<feature type="transmembrane region" description="Helical" evidence="6">
    <location>
        <begin position="428"/>
        <end position="450"/>
    </location>
</feature>
<feature type="compositionally biased region" description="Basic and acidic residues" evidence="5">
    <location>
        <begin position="24"/>
        <end position="33"/>
    </location>
</feature>
<feature type="transmembrane region" description="Helical" evidence="6">
    <location>
        <begin position="402"/>
        <end position="422"/>
    </location>
</feature>
<evidence type="ECO:0000313" key="7">
    <source>
        <dbReference type="EMBL" id="GIO25757.1"/>
    </source>
</evidence>
<keyword evidence="6" id="KW-1133">Transmembrane helix</keyword>
<accession>A0A919X4K0</accession>
<protein>
    <submittedName>
        <fullName evidence="7">Spore germination protein</fullName>
    </submittedName>
</protein>
<evidence type="ECO:0000256" key="6">
    <source>
        <dbReference type="SAM" id="Phobius"/>
    </source>
</evidence>
<dbReference type="InterPro" id="IPR004995">
    <property type="entry name" value="Spore_Ger"/>
</dbReference>
<reference evidence="7" key="1">
    <citation type="submission" date="2021-03" db="EMBL/GenBank/DDBJ databases">
        <title>Antimicrobial resistance genes in bacteria isolated from Japanese honey, and their potential for conferring macrolide and lincosamide resistance in the American foulbrood pathogen Paenibacillus larvae.</title>
        <authorList>
            <person name="Okamoto M."/>
            <person name="Kumagai M."/>
            <person name="Kanamori H."/>
            <person name="Takamatsu D."/>
        </authorList>
    </citation>
    <scope>NUCLEOTIDE SEQUENCE</scope>
    <source>
        <strain evidence="7">J43TS3</strain>
    </source>
</reference>
<sequence>MKIRRPKPLVSKVKLKETLNPNQQEKENNEVHADNTVNANSSNKRKENGDIVSSDLSKNEEKIRSIYKNCSDVIYRTFYIGNKTKALLIYIEGLSNEQEIEESVLSPLMNERNMGTEIQSLMTKTVSAPNIKEVSTYIDCVNELSVGKTVIFVSQNSSAFSVSLTKWEKRAIEQPESESVVRGPREGFIEDITVNTSLLRRRIRSPKLKMVRYLVGKYSETSVVIAYVDGLASEDLIEEVKRRVKRIDIDGILDSGTVEEFIEDHPYSPFPQTLATERPDVVTANLLEGRVAILVEGSPFSLIAPITFYSLLQASEDYYGRFLIGTALRWLRYIFLVISLLLPSLYVAVLTFHQEMIPTSLVISIIGSREQVPFPAIVEVLIMEITFEALREAGLRLPKQVGSAVSIVGALVIGDAAVSAGIVSPPMVIVVAITGVASFTIPRYSAAIALRMLRFPIVILAGILGLLGVMLGIILIIVHLASLRSFGVPYLSPMAPMQANEMKDVLIRAPLWKLNKRPHFTGDYNEYRQAPNQKPNPSKGGDG</sequence>
<comment type="similarity">
    <text evidence="2 4">Belongs to the GerABKA family.</text>
</comment>
<dbReference type="PANTHER" id="PTHR22550">
    <property type="entry name" value="SPORE GERMINATION PROTEIN"/>
    <property type="match status" value="1"/>
</dbReference>
<keyword evidence="6" id="KW-0812">Transmembrane</keyword>
<dbReference type="InterPro" id="IPR050768">
    <property type="entry name" value="UPF0353/GerABKA_families"/>
</dbReference>
<keyword evidence="8" id="KW-1185">Reference proteome</keyword>